<keyword evidence="5" id="KW-0732">Signal</keyword>
<accession>A0ABM8LIU8</accession>
<sequence>MIDNLSKLVGYLLRHAAAVVGLILATAGMAAAQQSNAPPGSPAATRTIDGRQLPAPSMPFGGKIERNAMQSTPFWQARIAPPEGAPNVLLIITDDVGFGAPSTFGGVIPTPALDKVAAMGLRYTNMHSTALCSPTRAALITGRNHHSSGFGVISEQATGYPGYDSVITRDKATVGRILKDNGYNTSWFGKNHNTPGYQVSMAGPFDQWPIGMGFDYFYGFMGGDTSQWTPGNLFRNTTQIYPFENQKGFNLITAMADEAIDYMSQLNMLSPDQPWLIYFAPGATHAPHHPTPEWIKKIEDMHLFDEGWNKLRDTIFANQKKLGVIPQTAQLTPWPSDLLKNWDQLTEDEKKLFIRQANVYAAYLAYSDAEIGRVIQAVEDSGELDNTLIIYISGDNGSSAEGTMQGTPNEVAMFNGVDVPVSVQLKNYYDLWGSEHTYNHMAVPWSWAFDTPFKWTKQISSYFGGTRQGMAIAWPKVITDKGGIRNQFAHVIDIAPTILEAAAIREPSVVDGIAQSSMEGSSLVYTFDAANANAPARHLTQYFEMFGNFAIYHDGWMLVDKVSRPSWVTTGPQDVNPAKAEWELYDINTDWTQSHDVAARHPDKVKELEAIWWREAKKYNVMPLDASVVSRLVTPRPSTTAGRSTFTFPGRMTGISNGVAPSILNASYTFTAEVTVPQGGGEGMIITQGGRFTGYGLFVNKGKPTFVWNLFGLQKVVWEAADPLAPGKHTLVFDFNYDGLGAETLAFNDFSGIGQGGTGELKVDGAVVATQKMKNTVPLILAWDENMDVGSDTGTPVDDAAYAVPFAFTGTIDSLKLTVDRPQLSDADRARLEQALKKASE</sequence>
<dbReference type="PROSITE" id="PS00523">
    <property type="entry name" value="SULFATASE_1"/>
    <property type="match status" value="1"/>
</dbReference>
<name>A0ABM8LIU8_9BURK</name>
<evidence type="ECO:0000256" key="2">
    <source>
        <dbReference type="ARBA" id="ARBA00022723"/>
    </source>
</evidence>
<evidence type="ECO:0000259" key="6">
    <source>
        <dbReference type="Pfam" id="PF00884"/>
    </source>
</evidence>
<dbReference type="Gene3D" id="3.30.1120.10">
    <property type="match status" value="1"/>
</dbReference>
<protein>
    <recommendedName>
        <fullName evidence="6">Sulfatase N-terminal domain-containing protein</fullName>
    </recommendedName>
</protein>
<keyword evidence="2" id="KW-0479">Metal-binding</keyword>
<comment type="caution">
    <text evidence="7">The sequence shown here is derived from an EMBL/GenBank/DDBJ whole genome shotgun (WGS) entry which is preliminary data.</text>
</comment>
<reference evidence="7 8" key="1">
    <citation type="submission" date="2020-04" db="EMBL/GenBank/DDBJ databases">
        <authorList>
            <person name="De Canck E."/>
        </authorList>
    </citation>
    <scope>NUCLEOTIDE SEQUENCE [LARGE SCALE GENOMIC DNA]</scope>
    <source>
        <strain evidence="7 8">LMG 3415</strain>
    </source>
</reference>
<feature type="chain" id="PRO_5045153853" description="Sulfatase N-terminal domain-containing protein" evidence="5">
    <location>
        <begin position="33"/>
        <end position="841"/>
    </location>
</feature>
<dbReference type="InterPro" id="IPR017850">
    <property type="entry name" value="Alkaline_phosphatase_core_sf"/>
</dbReference>
<dbReference type="RefSeq" id="WP_180100093.1">
    <property type="nucleotide sequence ID" value="NZ_CADIKR010000006.1"/>
</dbReference>
<proteinExistence type="inferred from homology"/>
<dbReference type="Pfam" id="PF00884">
    <property type="entry name" value="Sulfatase"/>
    <property type="match status" value="1"/>
</dbReference>
<dbReference type="PANTHER" id="PTHR42693">
    <property type="entry name" value="ARYLSULFATASE FAMILY MEMBER"/>
    <property type="match status" value="1"/>
</dbReference>
<keyword evidence="4" id="KW-0106">Calcium</keyword>
<evidence type="ECO:0000313" key="8">
    <source>
        <dbReference type="Proteomes" id="UP000507140"/>
    </source>
</evidence>
<evidence type="ECO:0000256" key="3">
    <source>
        <dbReference type="ARBA" id="ARBA00022801"/>
    </source>
</evidence>
<dbReference type="PANTHER" id="PTHR42693:SF43">
    <property type="entry name" value="BLL2667 PROTEIN"/>
    <property type="match status" value="1"/>
</dbReference>
<dbReference type="EMBL" id="CADIKR010000006">
    <property type="protein sequence ID" value="CAB3900123.1"/>
    <property type="molecule type" value="Genomic_DNA"/>
</dbReference>
<evidence type="ECO:0000313" key="7">
    <source>
        <dbReference type="EMBL" id="CAB3900123.1"/>
    </source>
</evidence>
<dbReference type="InterPro" id="IPR050738">
    <property type="entry name" value="Sulfatase"/>
</dbReference>
<evidence type="ECO:0000256" key="1">
    <source>
        <dbReference type="ARBA" id="ARBA00008779"/>
    </source>
</evidence>
<evidence type="ECO:0000256" key="5">
    <source>
        <dbReference type="SAM" id="SignalP"/>
    </source>
</evidence>
<dbReference type="InterPro" id="IPR000917">
    <property type="entry name" value="Sulfatase_N"/>
</dbReference>
<keyword evidence="3" id="KW-0378">Hydrolase</keyword>
<dbReference type="Gene3D" id="3.40.720.10">
    <property type="entry name" value="Alkaline Phosphatase, subunit A"/>
    <property type="match status" value="1"/>
</dbReference>
<keyword evidence="8" id="KW-1185">Reference proteome</keyword>
<feature type="domain" description="Sulfatase N-terminal" evidence="6">
    <location>
        <begin position="86"/>
        <end position="502"/>
    </location>
</feature>
<gene>
    <name evidence="7" type="ORF">LMG3415_04420</name>
</gene>
<comment type="similarity">
    <text evidence="1">Belongs to the sulfatase family.</text>
</comment>
<evidence type="ECO:0000256" key="4">
    <source>
        <dbReference type="ARBA" id="ARBA00022837"/>
    </source>
</evidence>
<organism evidence="7 8">
    <name type="scientific">Achromobacter mucicolens</name>
    <dbReference type="NCBI Taxonomy" id="1389922"/>
    <lineage>
        <taxon>Bacteria</taxon>
        <taxon>Pseudomonadati</taxon>
        <taxon>Pseudomonadota</taxon>
        <taxon>Betaproteobacteria</taxon>
        <taxon>Burkholderiales</taxon>
        <taxon>Alcaligenaceae</taxon>
        <taxon>Achromobacter</taxon>
    </lineage>
</organism>
<dbReference type="Proteomes" id="UP000507140">
    <property type="component" value="Unassembled WGS sequence"/>
</dbReference>
<dbReference type="InterPro" id="IPR024607">
    <property type="entry name" value="Sulfatase_CS"/>
</dbReference>
<dbReference type="SUPFAM" id="SSF53649">
    <property type="entry name" value="Alkaline phosphatase-like"/>
    <property type="match status" value="1"/>
</dbReference>
<feature type="signal peptide" evidence="5">
    <location>
        <begin position="1"/>
        <end position="32"/>
    </location>
</feature>
<dbReference type="CDD" id="cd16025">
    <property type="entry name" value="PAS_like"/>
    <property type="match status" value="1"/>
</dbReference>